<dbReference type="OrthoDB" id="452735at2"/>
<proteinExistence type="predicted"/>
<dbReference type="AlphaFoldDB" id="A0A401FVK8"/>
<dbReference type="RefSeq" id="WP_124328344.1">
    <property type="nucleotide sequence ID" value="NZ_BEXT01000001.1"/>
</dbReference>
<evidence type="ECO:0000313" key="2">
    <source>
        <dbReference type="Proteomes" id="UP000288096"/>
    </source>
</evidence>
<dbReference type="Gene3D" id="3.90.1720.10">
    <property type="entry name" value="endopeptidase domain like (from Nostoc punctiforme)"/>
    <property type="match status" value="1"/>
</dbReference>
<gene>
    <name evidence="1" type="ORF">DENIS_1966</name>
</gene>
<reference evidence="2" key="1">
    <citation type="submission" date="2017-11" db="EMBL/GenBank/DDBJ databases">
        <authorList>
            <person name="Watanabe M."/>
            <person name="Kojima H."/>
        </authorList>
    </citation>
    <scope>NUCLEOTIDE SEQUENCE [LARGE SCALE GENOMIC DNA]</scope>
    <source>
        <strain evidence="2">Tokyo 01</strain>
    </source>
</reference>
<name>A0A401FVK8_9BACT</name>
<dbReference type="EMBL" id="BEXT01000001">
    <property type="protein sequence ID" value="GBC61006.1"/>
    <property type="molecule type" value="Genomic_DNA"/>
</dbReference>
<accession>A0A401FVK8</accession>
<evidence type="ECO:0000313" key="1">
    <source>
        <dbReference type="EMBL" id="GBC61006.1"/>
    </source>
</evidence>
<dbReference type="SUPFAM" id="SSF54001">
    <property type="entry name" value="Cysteine proteinases"/>
    <property type="match status" value="1"/>
</dbReference>
<reference evidence="2" key="2">
    <citation type="submission" date="2019-01" db="EMBL/GenBank/DDBJ databases">
        <title>Genome sequence of Desulfonema ishimotonii strain Tokyo 01.</title>
        <authorList>
            <person name="Fukui M."/>
        </authorList>
    </citation>
    <scope>NUCLEOTIDE SEQUENCE [LARGE SCALE GENOMIC DNA]</scope>
    <source>
        <strain evidence="2">Tokyo 01</strain>
    </source>
</reference>
<dbReference type="Proteomes" id="UP000288096">
    <property type="component" value="Unassembled WGS sequence"/>
</dbReference>
<sequence length="217" mass="24452">MAWKSAQYKDVRNDMLPGDIIAFSGKGQFSEIVKWATRSNVSHMGIILQSRLLIEDTPQDGMFNQIIESTSLNGFSGVSISRLSDRIDTYQGEIWWLPLGKTREDLNFKTFYDFLLHQNRKEYDLPQAINSALDTLDNIPLIGRATHNVEDFSKFFCSELAAAGLEAGGAINRLNASEVTPIDLCRFNIYQKDYFQLKGGKKLIGGFNTLNPEGWGE</sequence>
<comment type="caution">
    <text evidence="1">The sequence shown here is derived from an EMBL/GenBank/DDBJ whole genome shotgun (WGS) entry which is preliminary data.</text>
</comment>
<organism evidence="1 2">
    <name type="scientific">Desulfonema ishimotonii</name>
    <dbReference type="NCBI Taxonomy" id="45657"/>
    <lineage>
        <taxon>Bacteria</taxon>
        <taxon>Pseudomonadati</taxon>
        <taxon>Thermodesulfobacteriota</taxon>
        <taxon>Desulfobacteria</taxon>
        <taxon>Desulfobacterales</taxon>
        <taxon>Desulfococcaceae</taxon>
        <taxon>Desulfonema</taxon>
    </lineage>
</organism>
<evidence type="ECO:0008006" key="3">
    <source>
        <dbReference type="Google" id="ProtNLM"/>
    </source>
</evidence>
<protein>
    <recommendedName>
        <fullName evidence="3">Permuted papain-like amidase YaeF/Yiix C92 family enzyme</fullName>
    </recommendedName>
</protein>
<dbReference type="InterPro" id="IPR038765">
    <property type="entry name" value="Papain-like_cys_pep_sf"/>
</dbReference>
<keyword evidence="2" id="KW-1185">Reference proteome</keyword>